<comment type="caution">
    <text evidence="8">The sequence shown here is derived from an EMBL/GenBank/DDBJ whole genome shotgun (WGS) entry which is preliminary data.</text>
</comment>
<evidence type="ECO:0000256" key="4">
    <source>
        <dbReference type="ARBA" id="ARBA00022989"/>
    </source>
</evidence>
<feature type="domain" description="EamA" evidence="7">
    <location>
        <begin position="152"/>
        <end position="292"/>
    </location>
</feature>
<feature type="transmembrane region" description="Helical" evidence="6">
    <location>
        <begin position="39"/>
        <end position="57"/>
    </location>
</feature>
<dbReference type="GO" id="GO:0005886">
    <property type="term" value="C:plasma membrane"/>
    <property type="evidence" value="ECO:0007669"/>
    <property type="project" value="UniProtKB-SubCell"/>
</dbReference>
<dbReference type="InterPro" id="IPR037185">
    <property type="entry name" value="EmrE-like"/>
</dbReference>
<organism evidence="8 9">
    <name type="scientific">Paracoccus sulfuroxidans</name>
    <dbReference type="NCBI Taxonomy" id="384678"/>
    <lineage>
        <taxon>Bacteria</taxon>
        <taxon>Pseudomonadati</taxon>
        <taxon>Pseudomonadota</taxon>
        <taxon>Alphaproteobacteria</taxon>
        <taxon>Rhodobacterales</taxon>
        <taxon>Paracoccaceae</taxon>
        <taxon>Paracoccus</taxon>
    </lineage>
</organism>
<dbReference type="SUPFAM" id="SSF103481">
    <property type="entry name" value="Multidrug resistance efflux transporter EmrE"/>
    <property type="match status" value="2"/>
</dbReference>
<keyword evidence="5 6" id="KW-0472">Membrane</keyword>
<dbReference type="OrthoDB" id="9787117at2"/>
<evidence type="ECO:0000256" key="1">
    <source>
        <dbReference type="ARBA" id="ARBA00004651"/>
    </source>
</evidence>
<feature type="transmembrane region" description="Helical" evidence="6">
    <location>
        <begin position="276"/>
        <end position="294"/>
    </location>
</feature>
<feature type="transmembrane region" description="Helical" evidence="6">
    <location>
        <begin position="130"/>
        <end position="146"/>
    </location>
</feature>
<feature type="domain" description="EamA" evidence="7">
    <location>
        <begin position="11"/>
        <end position="140"/>
    </location>
</feature>
<keyword evidence="9" id="KW-1185">Reference proteome</keyword>
<reference evidence="8 9" key="1">
    <citation type="journal article" date="2015" name="Stand. Genomic Sci.">
        <title>Genomic Encyclopedia of Bacterial and Archaeal Type Strains, Phase III: the genomes of soil and plant-associated and newly described type strains.</title>
        <authorList>
            <person name="Whitman W.B."/>
            <person name="Woyke T."/>
            <person name="Klenk H.P."/>
            <person name="Zhou Y."/>
            <person name="Lilburn T.G."/>
            <person name="Beck B.J."/>
            <person name="De Vos P."/>
            <person name="Vandamme P."/>
            <person name="Eisen J.A."/>
            <person name="Garrity G."/>
            <person name="Hugenholtz P."/>
            <person name="Kyrpides N.C."/>
        </authorList>
    </citation>
    <scope>NUCLEOTIDE SEQUENCE [LARGE SCALE GENOMIC DNA]</scope>
    <source>
        <strain evidence="8 9">CGMCC 1.5364</strain>
    </source>
</reference>
<evidence type="ECO:0000313" key="8">
    <source>
        <dbReference type="EMBL" id="TWI33723.1"/>
    </source>
</evidence>
<feature type="transmembrane region" description="Helical" evidence="6">
    <location>
        <begin position="221"/>
        <end position="239"/>
    </location>
</feature>
<proteinExistence type="predicted"/>
<dbReference type="InterPro" id="IPR050638">
    <property type="entry name" value="AA-Vitamin_Transporters"/>
</dbReference>
<evidence type="ECO:0000256" key="2">
    <source>
        <dbReference type="ARBA" id="ARBA00022475"/>
    </source>
</evidence>
<feature type="transmembrane region" description="Helical" evidence="6">
    <location>
        <begin position="152"/>
        <end position="171"/>
    </location>
</feature>
<keyword evidence="4 6" id="KW-1133">Transmembrane helix</keyword>
<feature type="transmembrane region" description="Helical" evidence="6">
    <location>
        <begin position="69"/>
        <end position="93"/>
    </location>
</feature>
<dbReference type="PANTHER" id="PTHR32322:SF18">
    <property type="entry name" value="S-ADENOSYLMETHIONINE_S-ADENOSYLHOMOCYSTEINE TRANSPORTER"/>
    <property type="match status" value="1"/>
</dbReference>
<evidence type="ECO:0000259" key="7">
    <source>
        <dbReference type="Pfam" id="PF00892"/>
    </source>
</evidence>
<sequence length="312" mass="33508">MTAPRKGFDQLAILMLALFWGLNWPAVRAALFDLPPWTLRAIGMGAGALFLLIVALIQGQRLWLKRGEWLPILGAGFLTITLFNLLLAFAQLAAPTTRAVIVTFTLPVWTVIFARLFLGERLDRRRQIGLAFGVAGLICLGWPLILAGTFSYGLVLALIAGMSWALGTIVIKRFPVSVPPISAAAWQLAAGSFVAAIGMALFEPQVLRDGLDWQGFQTRTWIALFHHVVFSQAFAYLIWYNLLGRLPAGTVSLSTLLVPAIGVISSVLLLGERPTATDFAGLILMTLAACAVMLPMGKARSPEPAAASGATG</sequence>
<evidence type="ECO:0000313" key="9">
    <source>
        <dbReference type="Proteomes" id="UP000316225"/>
    </source>
</evidence>
<feature type="transmembrane region" description="Helical" evidence="6">
    <location>
        <begin position="183"/>
        <end position="201"/>
    </location>
</feature>
<protein>
    <submittedName>
        <fullName evidence="8">Threonine/homoserine efflux transporter RhtA</fullName>
    </submittedName>
</protein>
<dbReference type="RefSeq" id="WP_158637506.1">
    <property type="nucleotide sequence ID" value="NZ_VLKU01000006.1"/>
</dbReference>
<dbReference type="Pfam" id="PF00892">
    <property type="entry name" value="EamA"/>
    <property type="match status" value="2"/>
</dbReference>
<keyword evidence="3 6" id="KW-0812">Transmembrane</keyword>
<dbReference type="InterPro" id="IPR000620">
    <property type="entry name" value="EamA_dom"/>
</dbReference>
<dbReference type="AlphaFoldDB" id="A0A562NNM3"/>
<gene>
    <name evidence="8" type="ORF">IQ24_02087</name>
</gene>
<keyword evidence="2" id="KW-1003">Cell membrane</keyword>
<evidence type="ECO:0000256" key="6">
    <source>
        <dbReference type="SAM" id="Phobius"/>
    </source>
</evidence>
<dbReference type="PANTHER" id="PTHR32322">
    <property type="entry name" value="INNER MEMBRANE TRANSPORTER"/>
    <property type="match status" value="1"/>
</dbReference>
<accession>A0A562NNM3</accession>
<dbReference type="Proteomes" id="UP000316225">
    <property type="component" value="Unassembled WGS sequence"/>
</dbReference>
<comment type="subcellular location">
    <subcellularLocation>
        <location evidence="1">Cell membrane</location>
        <topology evidence="1">Multi-pass membrane protein</topology>
    </subcellularLocation>
</comment>
<feature type="transmembrane region" description="Helical" evidence="6">
    <location>
        <begin position="99"/>
        <end position="118"/>
    </location>
</feature>
<evidence type="ECO:0000256" key="5">
    <source>
        <dbReference type="ARBA" id="ARBA00023136"/>
    </source>
</evidence>
<name>A0A562NNM3_9RHOB</name>
<dbReference type="EMBL" id="VLKU01000006">
    <property type="protein sequence ID" value="TWI33723.1"/>
    <property type="molecule type" value="Genomic_DNA"/>
</dbReference>
<feature type="transmembrane region" description="Helical" evidence="6">
    <location>
        <begin position="251"/>
        <end position="270"/>
    </location>
</feature>
<evidence type="ECO:0000256" key="3">
    <source>
        <dbReference type="ARBA" id="ARBA00022692"/>
    </source>
</evidence>
<dbReference type="Gene3D" id="1.10.3730.20">
    <property type="match status" value="1"/>
</dbReference>